<dbReference type="GO" id="GO:0004252">
    <property type="term" value="F:serine-type endopeptidase activity"/>
    <property type="evidence" value="ECO:0000318"/>
    <property type="project" value="GO_Central"/>
</dbReference>
<reference evidence="9" key="2">
    <citation type="submission" date="2025-08" db="UniProtKB">
        <authorList>
            <consortium name="Ensembl"/>
        </authorList>
    </citation>
    <scope>IDENTIFICATION</scope>
</reference>
<dbReference type="InterPro" id="IPR009003">
    <property type="entry name" value="Peptidase_S1_PA"/>
</dbReference>
<evidence type="ECO:0000259" key="8">
    <source>
        <dbReference type="PROSITE" id="PS50240"/>
    </source>
</evidence>
<dbReference type="PANTHER" id="PTHR24252:SF7">
    <property type="entry name" value="HYALIN"/>
    <property type="match status" value="1"/>
</dbReference>
<dbReference type="KEGG" id="acs:100551756"/>
<evidence type="ECO:0000313" key="10">
    <source>
        <dbReference type="Proteomes" id="UP000001646"/>
    </source>
</evidence>
<comment type="similarity">
    <text evidence="1">Belongs to the peptidase S1 family. Snake venom subfamily.</text>
</comment>
<reference evidence="9" key="3">
    <citation type="submission" date="2025-09" db="UniProtKB">
        <authorList>
            <consortium name="Ensembl"/>
        </authorList>
    </citation>
    <scope>IDENTIFICATION</scope>
</reference>
<dbReference type="InterPro" id="IPR018114">
    <property type="entry name" value="TRYPSIN_HIS"/>
</dbReference>
<accession>A0A803SR44</accession>
<evidence type="ECO:0000256" key="3">
    <source>
        <dbReference type="ARBA" id="ARBA00022801"/>
    </source>
</evidence>
<evidence type="ECO:0000256" key="5">
    <source>
        <dbReference type="ARBA" id="ARBA00023157"/>
    </source>
</evidence>
<reference evidence="9" key="1">
    <citation type="submission" date="2009-12" db="EMBL/GenBank/DDBJ databases">
        <title>The Genome Sequence of Anolis carolinensis (Green Anole Lizard).</title>
        <authorList>
            <consortium name="The Genome Sequencing Platform"/>
            <person name="Di Palma F."/>
            <person name="Alfoldi J."/>
            <person name="Heiman D."/>
            <person name="Young S."/>
            <person name="Grabherr M."/>
            <person name="Johnson J."/>
            <person name="Lander E.S."/>
            <person name="Lindblad-Toh K."/>
        </authorList>
    </citation>
    <scope>NUCLEOTIDE SEQUENCE [LARGE SCALE GENOMIC DNA]</scope>
    <source>
        <strain evidence="9">JBL SC #1</strain>
    </source>
</reference>
<dbReference type="GO" id="GO:0006508">
    <property type="term" value="P:proteolysis"/>
    <property type="evidence" value="ECO:0000318"/>
    <property type="project" value="GO_Central"/>
</dbReference>
<proteinExistence type="inferred from homology"/>
<dbReference type="PROSITE" id="PS00134">
    <property type="entry name" value="TRYPSIN_HIS"/>
    <property type="match status" value="1"/>
</dbReference>
<feature type="domain" description="Peptidase S1" evidence="8">
    <location>
        <begin position="38"/>
        <end position="283"/>
    </location>
</feature>
<dbReference type="Proteomes" id="UP000001646">
    <property type="component" value="Unplaced"/>
</dbReference>
<dbReference type="InterPro" id="IPR033116">
    <property type="entry name" value="TRYPSIN_SER"/>
</dbReference>
<name>A0A803SR44_ANOCA</name>
<dbReference type="Gene3D" id="2.40.10.10">
    <property type="entry name" value="Trypsin-like serine proteases"/>
    <property type="match status" value="1"/>
</dbReference>
<dbReference type="InterPro" id="IPR001314">
    <property type="entry name" value="Peptidase_S1A"/>
</dbReference>
<keyword evidence="4 6" id="KW-0720">Serine protease</keyword>
<keyword evidence="7" id="KW-0732">Signal</keyword>
<evidence type="ECO:0000256" key="1">
    <source>
        <dbReference type="ARBA" id="ARBA00009228"/>
    </source>
</evidence>
<sequence>MLTFFCAPFVLFLLLMRGAENSSAQTVCGQPQVPLARILGGSKAKVGAWPWQVSLRKNREHICGGSLISNQWVVTAAHCFDGPLNPAEYQVNLGEYELPKPSPSMVSASISEIIVHPYYAGLGLSADIALMKLKEPVQFSQTILPICLPNSSDPDSFSSGMTCSATGWGAFIREKGLIARILQEIEIQIVDIEECNKRYQNESSQFVPENYTLIYKDMICAGDLKGKKDTCQGDSGGPLACKLDNTWFMAGITSFGPPCGVSTQPGVYTRTSSFVNWIQDTMAQNTAPWSHASCVTFFLLPLLLVLSNTVV</sequence>
<dbReference type="SUPFAM" id="SSF50494">
    <property type="entry name" value="Trypsin-like serine proteases"/>
    <property type="match status" value="1"/>
</dbReference>
<feature type="chain" id="PRO_5032569039" description="Peptidase S1 domain-containing protein" evidence="7">
    <location>
        <begin position="25"/>
        <end position="311"/>
    </location>
</feature>
<dbReference type="InterPro" id="IPR043504">
    <property type="entry name" value="Peptidase_S1_PA_chymotrypsin"/>
</dbReference>
<gene>
    <name evidence="9" type="primary">LOC100551756</name>
</gene>
<evidence type="ECO:0000256" key="4">
    <source>
        <dbReference type="ARBA" id="ARBA00022825"/>
    </source>
</evidence>
<dbReference type="AlphaFoldDB" id="A0A803SR44"/>
<dbReference type="PROSITE" id="PS50240">
    <property type="entry name" value="TRYPSIN_DOM"/>
    <property type="match status" value="1"/>
</dbReference>
<evidence type="ECO:0000256" key="6">
    <source>
        <dbReference type="RuleBase" id="RU363034"/>
    </source>
</evidence>
<organism evidence="9 10">
    <name type="scientific">Anolis carolinensis</name>
    <name type="common">Green anole</name>
    <name type="synonym">American chameleon</name>
    <dbReference type="NCBI Taxonomy" id="28377"/>
    <lineage>
        <taxon>Eukaryota</taxon>
        <taxon>Metazoa</taxon>
        <taxon>Chordata</taxon>
        <taxon>Craniata</taxon>
        <taxon>Vertebrata</taxon>
        <taxon>Euteleostomi</taxon>
        <taxon>Lepidosauria</taxon>
        <taxon>Squamata</taxon>
        <taxon>Bifurcata</taxon>
        <taxon>Unidentata</taxon>
        <taxon>Episquamata</taxon>
        <taxon>Toxicofera</taxon>
        <taxon>Iguania</taxon>
        <taxon>Dactyloidae</taxon>
        <taxon>Anolis</taxon>
    </lineage>
</organism>
<evidence type="ECO:0000313" key="9">
    <source>
        <dbReference type="Ensembl" id="ENSACAP00000025434.1"/>
    </source>
</evidence>
<dbReference type="OrthoDB" id="93664at2759"/>
<dbReference type="PANTHER" id="PTHR24252">
    <property type="entry name" value="ACROSIN-RELATED"/>
    <property type="match status" value="1"/>
</dbReference>
<dbReference type="GeneTree" id="ENSGT00940000155138"/>
<dbReference type="InterPro" id="IPR001254">
    <property type="entry name" value="Trypsin_dom"/>
</dbReference>
<dbReference type="Ensembl" id="ENSACAT00000056338.1">
    <property type="protein sequence ID" value="ENSACAP00000025434.1"/>
    <property type="gene ID" value="ENSACAG00000038717.1"/>
</dbReference>
<dbReference type="GO" id="GO:0005615">
    <property type="term" value="C:extracellular space"/>
    <property type="evidence" value="ECO:0000318"/>
    <property type="project" value="GO_Central"/>
</dbReference>
<keyword evidence="5" id="KW-1015">Disulfide bond</keyword>
<dbReference type="GO" id="GO:0035821">
    <property type="term" value="P:modulation of process of another organism"/>
    <property type="evidence" value="ECO:0007669"/>
    <property type="project" value="UniProtKB-ARBA"/>
</dbReference>
<dbReference type="CDD" id="cd00190">
    <property type="entry name" value="Tryp_SPc"/>
    <property type="match status" value="1"/>
</dbReference>
<dbReference type="SMART" id="SM00020">
    <property type="entry name" value="Tryp_SPc"/>
    <property type="match status" value="1"/>
</dbReference>
<dbReference type="PROSITE" id="PS00135">
    <property type="entry name" value="TRYPSIN_SER"/>
    <property type="match status" value="1"/>
</dbReference>
<evidence type="ECO:0000256" key="7">
    <source>
        <dbReference type="SAM" id="SignalP"/>
    </source>
</evidence>
<dbReference type="GeneID" id="100551756"/>
<protein>
    <recommendedName>
        <fullName evidence="8">Peptidase S1 domain-containing protein</fullName>
    </recommendedName>
</protein>
<keyword evidence="10" id="KW-1185">Reference proteome</keyword>
<keyword evidence="3 6" id="KW-0378">Hydrolase</keyword>
<evidence type="ECO:0000256" key="2">
    <source>
        <dbReference type="ARBA" id="ARBA00022670"/>
    </source>
</evidence>
<dbReference type="Pfam" id="PF00089">
    <property type="entry name" value="Trypsin"/>
    <property type="match status" value="1"/>
</dbReference>
<feature type="signal peptide" evidence="7">
    <location>
        <begin position="1"/>
        <end position="24"/>
    </location>
</feature>
<keyword evidence="2 6" id="KW-0645">Protease</keyword>
<dbReference type="RefSeq" id="XP_008115752.1">
    <property type="nucleotide sequence ID" value="XM_008117545.3"/>
</dbReference>
<dbReference type="PRINTS" id="PR00722">
    <property type="entry name" value="CHYMOTRYPSIN"/>
</dbReference>
<dbReference type="FunFam" id="2.40.10.10:FF:000039">
    <property type="entry name" value="Brain-specific serine protease 4"/>
    <property type="match status" value="1"/>
</dbReference>
<dbReference type="InParanoid" id="A0A803SR44"/>